<comment type="caution">
    <text evidence="6">The sequence shown here is derived from an EMBL/GenBank/DDBJ whole genome shotgun (WGS) entry which is preliminary data.</text>
</comment>
<dbReference type="PROSITE" id="PS50825">
    <property type="entry name" value="HYR"/>
    <property type="match status" value="1"/>
</dbReference>
<feature type="region of interest" description="Disordered" evidence="3">
    <location>
        <begin position="862"/>
        <end position="888"/>
    </location>
</feature>
<name>A0ABD3VBP3_SINWO</name>
<dbReference type="Gene3D" id="2.120.10.30">
    <property type="entry name" value="TolB, C-terminal domain"/>
    <property type="match status" value="3"/>
</dbReference>
<evidence type="ECO:0000256" key="3">
    <source>
        <dbReference type="SAM" id="MobiDB-lite"/>
    </source>
</evidence>
<feature type="compositionally biased region" description="Basic and acidic residues" evidence="3">
    <location>
        <begin position="1680"/>
        <end position="1689"/>
    </location>
</feature>
<evidence type="ECO:0000256" key="2">
    <source>
        <dbReference type="PROSITE-ProRule" id="PRU00461"/>
    </source>
</evidence>
<dbReference type="Pfam" id="PF02494">
    <property type="entry name" value="HYR"/>
    <property type="match status" value="1"/>
</dbReference>
<dbReference type="Pfam" id="PF07699">
    <property type="entry name" value="Ephrin_rec_like"/>
    <property type="match status" value="1"/>
</dbReference>
<feature type="compositionally biased region" description="Polar residues" evidence="3">
    <location>
        <begin position="1690"/>
        <end position="1703"/>
    </location>
</feature>
<feature type="compositionally biased region" description="Polar residues" evidence="3">
    <location>
        <begin position="1712"/>
        <end position="1738"/>
    </location>
</feature>
<dbReference type="PANTHER" id="PTHR46513">
    <property type="entry name" value="VITELLOGENIN RECEPTOR-LIKE PROTEIN-RELATED-RELATED"/>
    <property type="match status" value="1"/>
</dbReference>
<dbReference type="InterPro" id="IPR003410">
    <property type="entry name" value="HYR_dom"/>
</dbReference>
<evidence type="ECO:0000256" key="1">
    <source>
        <dbReference type="ARBA" id="ARBA00022737"/>
    </source>
</evidence>
<dbReference type="InterPro" id="IPR000033">
    <property type="entry name" value="LDLR_classB_rpt"/>
</dbReference>
<dbReference type="SMART" id="SM01411">
    <property type="entry name" value="Ephrin_rec_like"/>
    <property type="match status" value="1"/>
</dbReference>
<accession>A0ABD3VBP3</accession>
<dbReference type="InterPro" id="IPR000742">
    <property type="entry name" value="EGF"/>
</dbReference>
<keyword evidence="4" id="KW-0472">Membrane</keyword>
<dbReference type="InterPro" id="IPR050778">
    <property type="entry name" value="Cueball_EGF_LRP_Nidogen"/>
</dbReference>
<evidence type="ECO:0000313" key="6">
    <source>
        <dbReference type="EMBL" id="KAL3858987.1"/>
    </source>
</evidence>
<gene>
    <name evidence="6" type="ORF">ACJMK2_009231</name>
</gene>
<evidence type="ECO:0000313" key="7">
    <source>
        <dbReference type="Proteomes" id="UP001634394"/>
    </source>
</evidence>
<feature type="domain" description="HYR" evidence="5">
    <location>
        <begin position="1187"/>
        <end position="1267"/>
    </location>
</feature>
<reference evidence="6 7" key="1">
    <citation type="submission" date="2024-11" db="EMBL/GenBank/DDBJ databases">
        <title>Chromosome-level genome assembly of the freshwater bivalve Anodonta woodiana.</title>
        <authorList>
            <person name="Chen X."/>
        </authorList>
    </citation>
    <scope>NUCLEOTIDE SEQUENCE [LARGE SCALE GENOMIC DNA]</scope>
    <source>
        <strain evidence="6">MN2024</strain>
        <tissue evidence="6">Gills</tissue>
    </source>
</reference>
<dbReference type="InterPro" id="IPR011641">
    <property type="entry name" value="Tyr-kin_ephrin_A/B_rcpt-like"/>
</dbReference>
<feature type="transmembrane region" description="Helical" evidence="4">
    <location>
        <begin position="1543"/>
        <end position="1567"/>
    </location>
</feature>
<dbReference type="PANTHER" id="PTHR46513:SF13">
    <property type="entry name" value="EGF-LIKE DOMAIN-CONTAINING PROTEIN"/>
    <property type="match status" value="1"/>
</dbReference>
<feature type="region of interest" description="Disordered" evidence="3">
    <location>
        <begin position="1672"/>
        <end position="1755"/>
    </location>
</feature>
<keyword evidence="4" id="KW-1133">Transmembrane helix</keyword>
<protein>
    <recommendedName>
        <fullName evidence="5">HYR domain-containing protein</fullName>
    </recommendedName>
</protein>
<dbReference type="SUPFAM" id="SSF63825">
    <property type="entry name" value="YWTD domain"/>
    <property type="match status" value="3"/>
</dbReference>
<feature type="compositionally biased region" description="Polar residues" evidence="3">
    <location>
        <begin position="776"/>
        <end position="793"/>
    </location>
</feature>
<dbReference type="InterPro" id="IPR011042">
    <property type="entry name" value="6-blade_b-propeller_TolB-like"/>
</dbReference>
<proteinExistence type="predicted"/>
<dbReference type="PROSITE" id="PS51120">
    <property type="entry name" value="LDLRB"/>
    <property type="match status" value="1"/>
</dbReference>
<dbReference type="SMART" id="SM00135">
    <property type="entry name" value="LY"/>
    <property type="match status" value="6"/>
</dbReference>
<keyword evidence="4" id="KW-0812">Transmembrane</keyword>
<dbReference type="EMBL" id="JBJQND010000012">
    <property type="protein sequence ID" value="KAL3858987.1"/>
    <property type="molecule type" value="Genomic_DNA"/>
</dbReference>
<evidence type="ECO:0000259" key="5">
    <source>
        <dbReference type="PROSITE" id="PS50825"/>
    </source>
</evidence>
<feature type="repeat" description="LDL-receptor class B" evidence="2">
    <location>
        <begin position="187"/>
        <end position="231"/>
    </location>
</feature>
<evidence type="ECO:0000256" key="4">
    <source>
        <dbReference type="SAM" id="Phobius"/>
    </source>
</evidence>
<organism evidence="6 7">
    <name type="scientific">Sinanodonta woodiana</name>
    <name type="common">Chinese pond mussel</name>
    <name type="synonym">Anodonta woodiana</name>
    <dbReference type="NCBI Taxonomy" id="1069815"/>
    <lineage>
        <taxon>Eukaryota</taxon>
        <taxon>Metazoa</taxon>
        <taxon>Spiralia</taxon>
        <taxon>Lophotrochozoa</taxon>
        <taxon>Mollusca</taxon>
        <taxon>Bivalvia</taxon>
        <taxon>Autobranchia</taxon>
        <taxon>Heteroconchia</taxon>
        <taxon>Palaeoheterodonta</taxon>
        <taxon>Unionida</taxon>
        <taxon>Unionoidea</taxon>
        <taxon>Unionidae</taxon>
        <taxon>Unioninae</taxon>
        <taxon>Sinanodonta</taxon>
    </lineage>
</organism>
<sequence>QLYWTDAKDNSIYSCDLSGKKLRKQRDLKSVTSGNPAYGLTVIGNTALVSTGGDTAIYAMLIETSLPFWYKEATNLGHRDLYSIVSPDVSTQPMNYHPCSSLDKGGCAELCLPTEGTSYRCACSMYGGKAIAKDGKTCQVPDEILLFAQQGTGEIAFFSTDRESYTDYTLVATSTQPAAVAYDPVSMMVYWSDLKDKCVYRAPLNGSYREVVLSTIDGVGAVHGLAFDWQARRLYFTNIWQSAPSFDGSVFSWHKIEMLDINTGQLQVIRRDVDKPRGLALDLTAGYLYYTDSGLTPKVLRCHLDGSQPQVLLDTGLSDPCGVTIWGHKVYVVDSNSDNETTYPSIQEYDPLQSTWRDLGIQALEYPQSIAVHMGKVFVSDWSSGNSDKGFITSFYLNHTANVDTVIEGNKPSGLLVASVKLNSKDQDLNCLEANCSHGCIRSPVDFPPRCYCPSGTAFVRASDNKTCTRPDNFLLYADLNTINLLSLDEGSDPQPQTLVRGGTQSNFVALAYDSTLDMIYWSDHSRKAVFSSPLNEIQPTLVYQETGQVDGIAVSSDRHRIYWTVDSSENDTGHIAKLNVMRGASTYDIILSNLNHPRAIILHPNDRWMYWTEHREGFGGAEIHSAKTNGHRSKMLKSGGMHWPNSLVIQGDEMYIADSIGKIFVMELDGNYCFRNDCLCIHGCVPLPRGLHQCICQEGTKLQADSTTCLSDETTTVAMGISLPMQDIVKDSFMNFPSEFTEPVLSSTLEIHTASVLRPSLTSSQTLASSADIKQINTNSEGQRNESTTTSKEVFRSPDPIGEDISFVTTLEINVTSSDGFSADYASTQREEKVTGPEQYTTFQKYEHDYKDTDESAEILSSPPLSTSLVPLSSSPSTISSLSSSSSPTFHEISDTSLVRLNISLKTDSSFISQAPLTVRSTVSMTTLSDLHDNFNITSGNIATPSSATHKHRHGKHKEDSFLEEELIIKPNSTSPSISTLSFSDSNITVSTEPISITTDEHDSITTESLFLATEPVSESETEPILIIDAEDTLFVDKNKTEVNTENHINMNIIPTTTKRPTTTSHKIVGDYGYDELYDFTDDDFPDEPLIQIEPLEKPHFTTCPEDEPVYYRIPPLDNKVKIPVDLSAVDYNGSKLTVTSNYKIQDNSIVLSWEGVNKDSRHMIVFEAEDNMKHKAYCQLMVILQDVDEPRFTYCPEDMVLRTTHAVETIFWPLPEAIDNVGIREMTSSHSPGSPFSPGENSVNYTAIDLAGNEAQCRFKITILQDKLCTLPEIKHGGIICSRSSAESNLCSINCEQGYAISPLPVFRKSFSCKEKEKVDALSDAMKRYTPCLRRESPTLLRQEFRLLFRESDKEHESKVFQELSTTVLDHLQTMTKCKQDRCSVGPLKHACSPNTWCYQEVAYKPTFGIIFNVTVSNSSKPEDTDPYEILLDVHLSLMGLFSTPQLRVDSQYTTMIDDMLTSSAQWLCAPGKLADEYTCVSCPPGTFHNTTSDQCEFCPQNTYQAKEAQTSCMHCDSGLISPEGTTMPSQCKSIPSMDEMTLFLIVTASTFGVVFLCMAITLYLQFKRQQKRDAEKSVQKIKRSYMTPNYYVAPPPILKSKLLDDTSSISKRSFIFDKNLPGINIYANQDYEDINSMTTSSPMTVYQNETFSKSPSLSPSLAFKFSKSGFSNTSPTSDDRQSHSLSRDTTFSNMSPNFSPTFGVKRNSMRSNSLSGSPNTQRKMSRESTFSNNSPRPMRAQRGPADSTNPMAMSPLLRMKLAAYNFSHDDQ</sequence>
<dbReference type="SMART" id="SM00181">
    <property type="entry name" value="EGF"/>
    <property type="match status" value="3"/>
</dbReference>
<keyword evidence="1" id="KW-0677">Repeat</keyword>
<keyword evidence="7" id="KW-1185">Reference proteome</keyword>
<dbReference type="SUPFAM" id="SSF57196">
    <property type="entry name" value="EGF/Laminin"/>
    <property type="match status" value="1"/>
</dbReference>
<feature type="region of interest" description="Disordered" evidence="3">
    <location>
        <begin position="776"/>
        <end position="802"/>
    </location>
</feature>
<dbReference type="Gene3D" id="2.10.50.10">
    <property type="entry name" value="Tumor Necrosis Factor Receptor, subunit A, domain 2"/>
    <property type="match status" value="1"/>
</dbReference>
<feature type="non-terminal residue" evidence="6">
    <location>
        <position position="1"/>
    </location>
</feature>
<dbReference type="Proteomes" id="UP001634394">
    <property type="component" value="Unassembled WGS sequence"/>
</dbReference>